<evidence type="ECO:0000313" key="1">
    <source>
        <dbReference type="EMBL" id="CEK42116.1"/>
    </source>
</evidence>
<accession>A0A0G4E4F3</accession>
<keyword evidence="1" id="KW-0614">Plasmid</keyword>
<name>A0A0G4E4F3_PSEFS</name>
<proteinExistence type="predicted"/>
<organism evidence="1">
    <name type="scientific">Pseudomonas fluorescens (strain SBW25)</name>
    <dbReference type="NCBI Taxonomy" id="216595"/>
    <lineage>
        <taxon>Bacteria</taxon>
        <taxon>Pseudomonadati</taxon>
        <taxon>Pseudomonadota</taxon>
        <taxon>Gammaproteobacteria</taxon>
        <taxon>Pseudomonadales</taxon>
        <taxon>Pseudomonadaceae</taxon>
        <taxon>Pseudomonas</taxon>
    </lineage>
</organism>
<reference evidence="1" key="2">
    <citation type="submission" date="2015-06" db="EMBL/GenBank/DDBJ databases">
        <title>Environmentally co-occuring mercury resistance plasmids are genetically and phenotypically diverse and confer variable context-dependent fitness effects.</title>
        <authorList>
            <person name="Hall J.P.J."/>
            <person name="Harrison E."/>
            <person name="Lilley A.K."/>
            <person name="Paterson S."/>
            <person name="Spiers A.J."/>
            <person name="Brockhurst M.A."/>
        </authorList>
    </citation>
    <scope>NUCLEOTIDE SEQUENCE [LARGE SCALE GENOMIC DNA]</scope>
    <source>
        <strain evidence="1">SBW25</strain>
        <plasmid evidence="1">pQBR57</plasmid>
    </source>
</reference>
<dbReference type="EMBL" id="LN713926">
    <property type="protein sequence ID" value="CEK42116.1"/>
    <property type="molecule type" value="Genomic_DNA"/>
</dbReference>
<geneLocation type="plasmid" evidence="1">
    <name>pQBR57</name>
</geneLocation>
<protein>
    <submittedName>
        <fullName evidence="1">Uncharacterized protein</fullName>
    </submittedName>
</protein>
<gene>
    <name evidence="1" type="ORF">PQBR57_0163</name>
</gene>
<dbReference type="RefSeq" id="WP_192963313.1">
    <property type="nucleotide sequence ID" value="NZ_LN713926.1"/>
</dbReference>
<sequence length="108" mass="12628">MTCSIQAMAINLDLGRELYTEVQRKTFYVEYAEALSAVQSAFKKITEHEEVDPTGWKFWKRRPADWTKENDVLYSEYRTARFAVNELERAHPLLATIYAHKGNPLIMD</sequence>
<dbReference type="AlphaFoldDB" id="A0A0G4E4F3"/>
<reference evidence="1" key="1">
    <citation type="submission" date="2014-12" db="EMBL/GenBank/DDBJ databases">
        <authorList>
            <person name="Hall J."/>
        </authorList>
    </citation>
    <scope>NUCLEOTIDE SEQUENCE [LARGE SCALE GENOMIC DNA]</scope>
    <source>
        <strain evidence="1">SBW25</strain>
        <plasmid evidence="1">pQBR57</plasmid>
    </source>
</reference>